<evidence type="ECO:0008006" key="3">
    <source>
        <dbReference type="Google" id="ProtNLM"/>
    </source>
</evidence>
<protein>
    <recommendedName>
        <fullName evidence="3">3-keto-disaccharide hydrolase domain-containing protein</fullName>
    </recommendedName>
</protein>
<evidence type="ECO:0000313" key="1">
    <source>
        <dbReference type="EMBL" id="RFA15819.1"/>
    </source>
</evidence>
<reference evidence="1 2" key="1">
    <citation type="submission" date="2017-04" db="EMBL/GenBank/DDBJ databases">
        <title>Comparative genome analysis of Subtercola boreus.</title>
        <authorList>
            <person name="Cho Y.-J."/>
            <person name="Cho A."/>
            <person name="Kim O.-S."/>
            <person name="Lee J.-I."/>
        </authorList>
    </citation>
    <scope>NUCLEOTIDE SEQUENCE [LARGE SCALE GENOMIC DNA]</scope>
    <source>
        <strain evidence="1 2">P27479</strain>
    </source>
</reference>
<proteinExistence type="predicted"/>
<accession>A0A3E0W211</accession>
<dbReference type="Proteomes" id="UP000256541">
    <property type="component" value="Unassembled WGS sequence"/>
</dbReference>
<gene>
    <name evidence="1" type="ORF">B7R22_05275</name>
</gene>
<sequence>MATNNGTVINIAGTPDAGNTYADVPWLAEQITSDRATGGNAADINGRVLDALYGDDGTVHVWTSNVANAFAIVNGSIVRGSVTTSGQMTTTVSAADQEFGELVTILPAANGNAIYYDIRLNLAAGAAGARNSYRMKLVNLAGVVYIEMYRRTNASTLIGAAATWIVGVGDKIAIRAYGNKIMMLRNNILLETYLDVSTDYHPTGGFVGVESGTAANFGFTDIYIEKSLGPAPV</sequence>
<dbReference type="EMBL" id="NBXB01000017">
    <property type="protein sequence ID" value="RFA15819.1"/>
    <property type="molecule type" value="Genomic_DNA"/>
</dbReference>
<name>A0A3E0W211_9MICO</name>
<evidence type="ECO:0000313" key="2">
    <source>
        <dbReference type="Proteomes" id="UP000256541"/>
    </source>
</evidence>
<organism evidence="1 2">
    <name type="scientific">Subtercola boreus</name>
    <dbReference type="NCBI Taxonomy" id="120213"/>
    <lineage>
        <taxon>Bacteria</taxon>
        <taxon>Bacillati</taxon>
        <taxon>Actinomycetota</taxon>
        <taxon>Actinomycetes</taxon>
        <taxon>Micrococcales</taxon>
        <taxon>Microbacteriaceae</taxon>
        <taxon>Subtercola</taxon>
    </lineage>
</organism>
<dbReference type="AlphaFoldDB" id="A0A3E0W211"/>
<comment type="caution">
    <text evidence="1">The sequence shown here is derived from an EMBL/GenBank/DDBJ whole genome shotgun (WGS) entry which is preliminary data.</text>
</comment>
<dbReference type="RefSeq" id="WP_116410757.1">
    <property type="nucleotide sequence ID" value="NZ_NBXB01000017.1"/>
</dbReference>